<protein>
    <submittedName>
        <fullName evidence="2">Uncharacterized protein</fullName>
    </submittedName>
</protein>
<sequence length="393" mass="44912">MGQISLTRQELYDQVWSKPVSQLAQEFCISDVGLAKLCRRFDIPRPPRGYWAKLRNGHRVRKAPLPATNRELGEVINLTLAPEYQSRDSDSEIAWESNLVEEIVDIEVRSSLRGAHPLIGETKEQLAAASTGENGLLASKETLALHIVVSRKQLHRALLIMDALLKALDKAGFPIAPGPELTLCDQAIRFGITERLDTQRIQPPDHDLSGNYQFGHSRFNKAYSPSGRLTLYVLDADRQWAAGCHRSWSDAKKQKLEQCLGKFVAGLMKLARRKREYEQAEAERKALEEAAREKREKERQRRAERRQRQQEERDRVDLLLQKAEDWRQSENVRALINAMKQQYSQSGVSVLPDSEEGKWLNWAAAQADRLDPLVESPPSILDEHIPDEPAYRW</sequence>
<feature type="region of interest" description="Disordered" evidence="1">
    <location>
        <begin position="374"/>
        <end position="393"/>
    </location>
</feature>
<comment type="caution">
    <text evidence="2">The sequence shown here is derived from an EMBL/GenBank/DDBJ whole genome shotgun (WGS) entry which is preliminary data.</text>
</comment>
<keyword evidence="3" id="KW-1185">Reference proteome</keyword>
<proteinExistence type="predicted"/>
<dbReference type="AlphaFoldDB" id="A0A9X2JGA3"/>
<organism evidence="2 3">
    <name type="scientific">Aeoliella straminimaris</name>
    <dbReference type="NCBI Taxonomy" id="2954799"/>
    <lineage>
        <taxon>Bacteria</taxon>
        <taxon>Pseudomonadati</taxon>
        <taxon>Planctomycetota</taxon>
        <taxon>Planctomycetia</taxon>
        <taxon>Pirellulales</taxon>
        <taxon>Lacipirellulaceae</taxon>
        <taxon>Aeoliella</taxon>
    </lineage>
</organism>
<evidence type="ECO:0000313" key="3">
    <source>
        <dbReference type="Proteomes" id="UP001155241"/>
    </source>
</evidence>
<evidence type="ECO:0000256" key="1">
    <source>
        <dbReference type="SAM" id="MobiDB-lite"/>
    </source>
</evidence>
<dbReference type="Proteomes" id="UP001155241">
    <property type="component" value="Unassembled WGS sequence"/>
</dbReference>
<name>A0A9X2JGA3_9BACT</name>
<dbReference type="RefSeq" id="WP_252851409.1">
    <property type="nucleotide sequence ID" value="NZ_JAMXLR010000022.1"/>
</dbReference>
<gene>
    <name evidence="2" type="ORF">NG895_05235</name>
</gene>
<dbReference type="EMBL" id="JAMXLR010000022">
    <property type="protein sequence ID" value="MCO6043303.1"/>
    <property type="molecule type" value="Genomic_DNA"/>
</dbReference>
<reference evidence="2" key="1">
    <citation type="submission" date="2022-06" db="EMBL/GenBank/DDBJ databases">
        <title>Aeoliella straminimaris, a novel planctomycete from sediments.</title>
        <authorList>
            <person name="Vitorino I.R."/>
            <person name="Lage O.M."/>
        </authorList>
    </citation>
    <scope>NUCLEOTIDE SEQUENCE</scope>
    <source>
        <strain evidence="2">ICT_H6.2</strain>
    </source>
</reference>
<evidence type="ECO:0000313" key="2">
    <source>
        <dbReference type="EMBL" id="MCO6043303.1"/>
    </source>
</evidence>
<accession>A0A9X2JGA3</accession>
<feature type="region of interest" description="Disordered" evidence="1">
    <location>
        <begin position="289"/>
        <end position="314"/>
    </location>
</feature>
<feature type="compositionally biased region" description="Basic and acidic residues" evidence="1">
    <location>
        <begin position="381"/>
        <end position="393"/>
    </location>
</feature>